<comment type="caution">
    <text evidence="3">The sequence shown here is derived from an EMBL/GenBank/DDBJ whole genome shotgun (WGS) entry which is preliminary data.</text>
</comment>
<dbReference type="Proteomes" id="UP000782312">
    <property type="component" value="Unassembled WGS sequence"/>
</dbReference>
<evidence type="ECO:0000259" key="2">
    <source>
        <dbReference type="Pfam" id="PF07143"/>
    </source>
</evidence>
<keyword evidence="1" id="KW-0732">Signal</keyword>
<accession>A0A932MQT1</accession>
<organism evidence="3 4">
    <name type="scientific">Tectimicrobiota bacterium</name>
    <dbReference type="NCBI Taxonomy" id="2528274"/>
    <lineage>
        <taxon>Bacteria</taxon>
        <taxon>Pseudomonadati</taxon>
        <taxon>Nitrospinota/Tectimicrobiota group</taxon>
        <taxon>Candidatus Tectimicrobiota</taxon>
    </lineage>
</organism>
<dbReference type="InterPro" id="IPR010791">
    <property type="entry name" value="AttH_dom"/>
</dbReference>
<name>A0A932MQT1_UNCTE</name>
<feature type="domain" description="AttH" evidence="2">
    <location>
        <begin position="47"/>
        <end position="222"/>
    </location>
</feature>
<feature type="signal peptide" evidence="1">
    <location>
        <begin position="1"/>
        <end position="18"/>
    </location>
</feature>
<evidence type="ECO:0000313" key="4">
    <source>
        <dbReference type="Proteomes" id="UP000782312"/>
    </source>
</evidence>
<dbReference type="PANTHER" id="PTHR38591:SF1">
    <property type="entry name" value="BLL1000 PROTEIN"/>
    <property type="match status" value="1"/>
</dbReference>
<protein>
    <submittedName>
        <fullName evidence="3">Carotenoid 1,2-hydratase</fullName>
    </submittedName>
</protein>
<feature type="chain" id="PRO_5037324039" evidence="1">
    <location>
        <begin position="19"/>
        <end position="368"/>
    </location>
</feature>
<dbReference type="SUPFAM" id="SSF159245">
    <property type="entry name" value="AttH-like"/>
    <property type="match status" value="1"/>
</dbReference>
<dbReference type="Pfam" id="PF17186">
    <property type="entry name" value="Lipocalin_9"/>
    <property type="match status" value="1"/>
</dbReference>
<dbReference type="AlphaFoldDB" id="A0A932MQT1"/>
<dbReference type="Gene3D" id="2.40.370.10">
    <property type="entry name" value="AttH-like domain"/>
    <property type="match status" value="2"/>
</dbReference>
<sequence length="368" mass="40507">MRRALALALLFLALPAQAAEAPLWRPARPGYVYGFPRDHGTHPAFKTEWWYFSGHLKAEGGERFAFMITFFRSGLRPPVAGEAPRRSRWALTDLYLAHFALLEAGTKRHRHTERFSRGALGESGADQGRLNVWIGDWRAEGEKDGSIRLAAEGVGARLALSLESRKPPVVHGKDGISRKGEGEGRASHYYSLTRLAARGGLTVDGKDYRVEGSAWMDHEFGSNQLAPGQAGWDWLSLQLSDGRELMLYLMRREDGTPDPHSSGTVVDADGRARHLPREAFRLEPAGTWKSPVSGAVYPMGWRVRVPGEGIELRVIPLAEDQELTTEGSTRVIYWEGGVEAGGRSGGVFVTGAGFAELVGYAEKGRPRF</sequence>
<gene>
    <name evidence="3" type="ORF">HYZ11_12385</name>
</gene>
<dbReference type="Pfam" id="PF07143">
    <property type="entry name" value="CrtC"/>
    <property type="match status" value="1"/>
</dbReference>
<dbReference type="InterPro" id="IPR023374">
    <property type="entry name" value="AttH-like_dom_sf"/>
</dbReference>
<evidence type="ECO:0000256" key="1">
    <source>
        <dbReference type="SAM" id="SignalP"/>
    </source>
</evidence>
<reference evidence="3" key="1">
    <citation type="submission" date="2020-07" db="EMBL/GenBank/DDBJ databases">
        <title>Huge and variable diversity of episymbiotic CPR bacteria and DPANN archaea in groundwater ecosystems.</title>
        <authorList>
            <person name="He C.Y."/>
            <person name="Keren R."/>
            <person name="Whittaker M."/>
            <person name="Farag I.F."/>
            <person name="Doudna J."/>
            <person name="Cate J.H.D."/>
            <person name="Banfield J.F."/>
        </authorList>
    </citation>
    <scope>NUCLEOTIDE SEQUENCE</scope>
    <source>
        <strain evidence="3">NC_groundwater_763_Ag_S-0.2um_68_21</strain>
    </source>
</reference>
<dbReference type="PANTHER" id="PTHR38591">
    <property type="entry name" value="HYDROLASE"/>
    <property type="match status" value="1"/>
</dbReference>
<evidence type="ECO:0000313" key="3">
    <source>
        <dbReference type="EMBL" id="MBI3128396.1"/>
    </source>
</evidence>
<proteinExistence type="predicted"/>
<dbReference type="EMBL" id="JACPUR010000030">
    <property type="protein sequence ID" value="MBI3128396.1"/>
    <property type="molecule type" value="Genomic_DNA"/>
</dbReference>